<protein>
    <submittedName>
        <fullName evidence="1">Uncharacterized protein</fullName>
    </submittedName>
</protein>
<dbReference type="InterPro" id="IPR036047">
    <property type="entry name" value="F-box-like_dom_sf"/>
</dbReference>
<organism evidence="1 2">
    <name type="scientific">Pterulicium gracile</name>
    <dbReference type="NCBI Taxonomy" id="1884261"/>
    <lineage>
        <taxon>Eukaryota</taxon>
        <taxon>Fungi</taxon>
        <taxon>Dikarya</taxon>
        <taxon>Basidiomycota</taxon>
        <taxon>Agaricomycotina</taxon>
        <taxon>Agaricomycetes</taxon>
        <taxon>Agaricomycetidae</taxon>
        <taxon>Agaricales</taxon>
        <taxon>Pleurotineae</taxon>
        <taxon>Pterulaceae</taxon>
        <taxon>Pterulicium</taxon>
    </lineage>
</organism>
<gene>
    <name evidence="1" type="ORF">BDV98DRAFT_376419</name>
</gene>
<accession>A0A5C3Q0B2</accession>
<dbReference type="OrthoDB" id="3266451at2759"/>
<sequence>MFRAKLQPCDTCECLLCGSPISSRSTALHINLPLYKQFAPSAANDVDLAKAMLVEELREKIAATEEAVNQLNKTKQYMQTQLNLFVPIHRLPDNVLLYILMMPVEELELELVTDDLYGPAGKNLEDKDRTQPWSSAAVCRRWREIALMSSQLWSRVSYRTGLGINWGRRTELEARRLYIQLERAGAVIPFASLRSQYEYDDHPNEAHFTEDDHNALLSFVMNVIPR</sequence>
<name>A0A5C3Q0B2_9AGAR</name>
<evidence type="ECO:0000313" key="1">
    <source>
        <dbReference type="EMBL" id="TFK95565.1"/>
    </source>
</evidence>
<evidence type="ECO:0000313" key="2">
    <source>
        <dbReference type="Proteomes" id="UP000305067"/>
    </source>
</evidence>
<reference evidence="1 2" key="1">
    <citation type="journal article" date="2019" name="Nat. Ecol. Evol.">
        <title>Megaphylogeny resolves global patterns of mushroom evolution.</title>
        <authorList>
            <person name="Varga T."/>
            <person name="Krizsan K."/>
            <person name="Foldi C."/>
            <person name="Dima B."/>
            <person name="Sanchez-Garcia M."/>
            <person name="Sanchez-Ramirez S."/>
            <person name="Szollosi G.J."/>
            <person name="Szarkandi J.G."/>
            <person name="Papp V."/>
            <person name="Albert L."/>
            <person name="Andreopoulos W."/>
            <person name="Angelini C."/>
            <person name="Antonin V."/>
            <person name="Barry K.W."/>
            <person name="Bougher N.L."/>
            <person name="Buchanan P."/>
            <person name="Buyck B."/>
            <person name="Bense V."/>
            <person name="Catcheside P."/>
            <person name="Chovatia M."/>
            <person name="Cooper J."/>
            <person name="Damon W."/>
            <person name="Desjardin D."/>
            <person name="Finy P."/>
            <person name="Geml J."/>
            <person name="Haridas S."/>
            <person name="Hughes K."/>
            <person name="Justo A."/>
            <person name="Karasinski D."/>
            <person name="Kautmanova I."/>
            <person name="Kiss B."/>
            <person name="Kocsube S."/>
            <person name="Kotiranta H."/>
            <person name="LaButti K.M."/>
            <person name="Lechner B.E."/>
            <person name="Liimatainen K."/>
            <person name="Lipzen A."/>
            <person name="Lukacs Z."/>
            <person name="Mihaltcheva S."/>
            <person name="Morgado L.N."/>
            <person name="Niskanen T."/>
            <person name="Noordeloos M.E."/>
            <person name="Ohm R.A."/>
            <person name="Ortiz-Santana B."/>
            <person name="Ovrebo C."/>
            <person name="Racz N."/>
            <person name="Riley R."/>
            <person name="Savchenko A."/>
            <person name="Shiryaev A."/>
            <person name="Soop K."/>
            <person name="Spirin V."/>
            <person name="Szebenyi C."/>
            <person name="Tomsovsky M."/>
            <person name="Tulloss R.E."/>
            <person name="Uehling J."/>
            <person name="Grigoriev I.V."/>
            <person name="Vagvolgyi C."/>
            <person name="Papp T."/>
            <person name="Martin F.M."/>
            <person name="Miettinen O."/>
            <person name="Hibbett D.S."/>
            <person name="Nagy L.G."/>
        </authorList>
    </citation>
    <scope>NUCLEOTIDE SEQUENCE [LARGE SCALE GENOMIC DNA]</scope>
    <source>
        <strain evidence="1 2">CBS 309.79</strain>
    </source>
</reference>
<keyword evidence="2" id="KW-1185">Reference proteome</keyword>
<dbReference type="Proteomes" id="UP000305067">
    <property type="component" value="Unassembled WGS sequence"/>
</dbReference>
<dbReference type="EMBL" id="ML178880">
    <property type="protein sequence ID" value="TFK95565.1"/>
    <property type="molecule type" value="Genomic_DNA"/>
</dbReference>
<proteinExistence type="predicted"/>
<dbReference type="SUPFAM" id="SSF81383">
    <property type="entry name" value="F-box domain"/>
    <property type="match status" value="1"/>
</dbReference>
<dbReference type="AlphaFoldDB" id="A0A5C3Q0B2"/>